<dbReference type="OrthoDB" id="9797417at2"/>
<dbReference type="CDD" id="cd04301">
    <property type="entry name" value="NAT_SF"/>
    <property type="match status" value="1"/>
</dbReference>
<comment type="caution">
    <text evidence="3">The sequence shown here is derived from an EMBL/GenBank/DDBJ whole genome shotgun (WGS) entry which is preliminary data.</text>
</comment>
<evidence type="ECO:0000313" key="2">
    <source>
        <dbReference type="EMBL" id="KAA3523723.1"/>
    </source>
</evidence>
<protein>
    <submittedName>
        <fullName evidence="3">GNAT family N-acetyltransferase</fullName>
    </submittedName>
</protein>
<keyword evidence="3" id="KW-0808">Transferase</keyword>
<dbReference type="Pfam" id="PF13508">
    <property type="entry name" value="Acetyltransf_7"/>
    <property type="match status" value="1"/>
</dbReference>
<dbReference type="InterPro" id="IPR000182">
    <property type="entry name" value="GNAT_dom"/>
</dbReference>
<dbReference type="InterPro" id="IPR016181">
    <property type="entry name" value="Acyl_CoA_acyltransferase"/>
</dbReference>
<dbReference type="EMBL" id="QUSG01000014">
    <property type="protein sequence ID" value="KAA3524153.1"/>
    <property type="molecule type" value="Genomic_DNA"/>
</dbReference>
<reference evidence="3 4" key="1">
    <citation type="submission" date="2018-08" db="EMBL/GenBank/DDBJ databases">
        <title>Genome sequencing of Agrobacterium vitis strain ICMP 10754.</title>
        <authorList>
            <person name="Visnovsky S.B."/>
            <person name="Pitman A.R."/>
        </authorList>
    </citation>
    <scope>NUCLEOTIDE SEQUENCE [LARGE SCALE GENOMIC DNA]</scope>
    <source>
        <strain evidence="3 4">ICMP 10754</strain>
    </source>
</reference>
<dbReference type="RefSeq" id="WP_060718369.1">
    <property type="nucleotide sequence ID" value="NZ_CP055265.1"/>
</dbReference>
<sequence>MASHIRLAEKEDADAIASVFTRSRSLLSFLPKLHSSEEDQNFIEHVVMKENTVLVSIENGRLCGFIAFGNEWIEHLYIDPNHTGQGIGADLLRAATAETRTFKLWTFQRNEGARRLYERHGFKIESMTDGSENEEKEPDILYVWSGATTA</sequence>
<name>A0A368NT73_AGRVI</name>
<evidence type="ECO:0000313" key="3">
    <source>
        <dbReference type="EMBL" id="KAA3524153.1"/>
    </source>
</evidence>
<evidence type="ECO:0000313" key="4">
    <source>
        <dbReference type="Proteomes" id="UP000436911"/>
    </source>
</evidence>
<dbReference type="InterPro" id="IPR050276">
    <property type="entry name" value="MshD_Acetyltransferase"/>
</dbReference>
<organism evidence="3 4">
    <name type="scientific">Agrobacterium vitis</name>
    <name type="common">Rhizobium vitis</name>
    <dbReference type="NCBI Taxonomy" id="373"/>
    <lineage>
        <taxon>Bacteria</taxon>
        <taxon>Pseudomonadati</taxon>
        <taxon>Pseudomonadota</taxon>
        <taxon>Alphaproteobacteria</taxon>
        <taxon>Hyphomicrobiales</taxon>
        <taxon>Rhizobiaceae</taxon>
        <taxon>Rhizobium/Agrobacterium group</taxon>
        <taxon>Agrobacterium</taxon>
    </lineage>
</organism>
<dbReference type="Gene3D" id="3.40.630.30">
    <property type="match status" value="1"/>
</dbReference>
<accession>A0A368NT73</accession>
<dbReference type="PROSITE" id="PS51186">
    <property type="entry name" value="GNAT"/>
    <property type="match status" value="1"/>
</dbReference>
<dbReference type="SUPFAM" id="SSF55729">
    <property type="entry name" value="Acyl-CoA N-acyltransferases (Nat)"/>
    <property type="match status" value="1"/>
</dbReference>
<dbReference type="PANTHER" id="PTHR43617:SF30">
    <property type="entry name" value="HISTONE ACETYLTRANSFERASE"/>
    <property type="match status" value="1"/>
</dbReference>
<dbReference type="AlphaFoldDB" id="A0A368NT73"/>
<dbReference type="PANTHER" id="PTHR43617">
    <property type="entry name" value="L-AMINO ACID N-ACETYLTRANSFERASE"/>
    <property type="match status" value="1"/>
</dbReference>
<feature type="domain" description="N-acetyltransferase" evidence="1">
    <location>
        <begin position="3"/>
        <end position="147"/>
    </location>
</feature>
<dbReference type="GO" id="GO:0016747">
    <property type="term" value="F:acyltransferase activity, transferring groups other than amino-acyl groups"/>
    <property type="evidence" value="ECO:0007669"/>
    <property type="project" value="InterPro"/>
</dbReference>
<gene>
    <name evidence="3" type="ORF">DXT89_19425</name>
    <name evidence="2" type="ORF">DXT89_19980</name>
</gene>
<proteinExistence type="predicted"/>
<evidence type="ECO:0000259" key="1">
    <source>
        <dbReference type="PROSITE" id="PS51186"/>
    </source>
</evidence>
<dbReference type="Proteomes" id="UP000436911">
    <property type="component" value="Unassembled WGS sequence"/>
</dbReference>
<dbReference type="EMBL" id="QUSG01000015">
    <property type="protein sequence ID" value="KAA3523723.1"/>
    <property type="molecule type" value="Genomic_DNA"/>
</dbReference>
<dbReference type="GeneID" id="60683354"/>